<dbReference type="PANTHER" id="PTHR12604:SF4">
    <property type="entry name" value="X-RAY REPAIR CROSS-COMPLEMENTING PROTEIN 5"/>
    <property type="match status" value="1"/>
</dbReference>
<dbReference type="RefSeq" id="XP_014153316.1">
    <property type="nucleotide sequence ID" value="XM_014297841.1"/>
</dbReference>
<dbReference type="EMBL" id="KQ242309">
    <property type="protein sequence ID" value="KNC79414.1"/>
    <property type="molecule type" value="Genomic_DNA"/>
</dbReference>
<dbReference type="GeneID" id="25908693"/>
<dbReference type="InterPro" id="IPR036465">
    <property type="entry name" value="vWFA_dom_sf"/>
</dbReference>
<name>A0A0L0FRU7_9EUKA</name>
<gene>
    <name evidence="13" type="ORF">SARC_08189</name>
</gene>
<dbReference type="OrthoDB" id="30826at2759"/>
<dbReference type="GO" id="GO:0042162">
    <property type="term" value="F:telomeric DNA binding"/>
    <property type="evidence" value="ECO:0007669"/>
    <property type="project" value="InterPro"/>
</dbReference>
<dbReference type="Gene3D" id="3.40.50.410">
    <property type="entry name" value="von Willebrand factor, type A domain"/>
    <property type="match status" value="1"/>
</dbReference>
<dbReference type="GO" id="GO:0000723">
    <property type="term" value="P:telomere maintenance"/>
    <property type="evidence" value="ECO:0007669"/>
    <property type="project" value="InterPro"/>
</dbReference>
<keyword evidence="6" id="KW-0347">Helicase</keyword>
<keyword evidence="14" id="KW-1185">Reference proteome</keyword>
<proteinExistence type="inferred from homology"/>
<dbReference type="STRING" id="667725.A0A0L0FRU7"/>
<evidence type="ECO:0000256" key="9">
    <source>
        <dbReference type="ARBA" id="ARBA00023172"/>
    </source>
</evidence>
<protein>
    <recommendedName>
        <fullName evidence="12">Ku domain-containing protein</fullName>
    </recommendedName>
</protein>
<keyword evidence="9" id="KW-0233">DNA recombination</keyword>
<dbReference type="Gene3D" id="1.25.40.240">
    <property type="entry name" value="Ku, C-terminal domain"/>
    <property type="match status" value="1"/>
</dbReference>
<dbReference type="GO" id="GO:0043564">
    <property type="term" value="C:Ku70:Ku80 complex"/>
    <property type="evidence" value="ECO:0007669"/>
    <property type="project" value="InterPro"/>
</dbReference>
<dbReference type="GO" id="GO:0005524">
    <property type="term" value="F:ATP binding"/>
    <property type="evidence" value="ECO:0007669"/>
    <property type="project" value="UniProtKB-KW"/>
</dbReference>
<keyword evidence="3" id="KW-0547">Nucleotide-binding</keyword>
<reference evidence="13 14" key="1">
    <citation type="submission" date="2011-02" db="EMBL/GenBank/DDBJ databases">
        <title>The Genome Sequence of Sphaeroforma arctica JP610.</title>
        <authorList>
            <consortium name="The Broad Institute Genome Sequencing Platform"/>
            <person name="Russ C."/>
            <person name="Cuomo C."/>
            <person name="Young S.K."/>
            <person name="Zeng Q."/>
            <person name="Gargeya S."/>
            <person name="Alvarado L."/>
            <person name="Berlin A."/>
            <person name="Chapman S.B."/>
            <person name="Chen Z."/>
            <person name="Freedman E."/>
            <person name="Gellesch M."/>
            <person name="Goldberg J."/>
            <person name="Griggs A."/>
            <person name="Gujja S."/>
            <person name="Heilman E."/>
            <person name="Heiman D."/>
            <person name="Howarth C."/>
            <person name="Mehta T."/>
            <person name="Neiman D."/>
            <person name="Pearson M."/>
            <person name="Roberts A."/>
            <person name="Saif S."/>
            <person name="Shea T."/>
            <person name="Shenoy N."/>
            <person name="Sisk P."/>
            <person name="Stolte C."/>
            <person name="Sykes S."/>
            <person name="White J."/>
            <person name="Yandava C."/>
            <person name="Burger G."/>
            <person name="Gray M.W."/>
            <person name="Holland P.W.H."/>
            <person name="King N."/>
            <person name="Lang F.B.F."/>
            <person name="Roger A.J."/>
            <person name="Ruiz-Trillo I."/>
            <person name="Haas B."/>
            <person name="Nusbaum C."/>
            <person name="Birren B."/>
        </authorList>
    </citation>
    <scope>NUCLEOTIDE SEQUENCE [LARGE SCALE GENOMIC DNA]</scope>
    <source>
        <strain evidence="13 14">JP610</strain>
    </source>
</reference>
<evidence type="ECO:0000256" key="11">
    <source>
        <dbReference type="ARBA" id="ARBA00023242"/>
    </source>
</evidence>
<evidence type="ECO:0000313" key="13">
    <source>
        <dbReference type="EMBL" id="KNC79414.1"/>
    </source>
</evidence>
<evidence type="ECO:0000256" key="10">
    <source>
        <dbReference type="ARBA" id="ARBA00023204"/>
    </source>
</evidence>
<dbReference type="CDD" id="cd00873">
    <property type="entry name" value="KU80"/>
    <property type="match status" value="1"/>
</dbReference>
<keyword evidence="4" id="KW-0227">DNA damage</keyword>
<evidence type="ECO:0000256" key="6">
    <source>
        <dbReference type="ARBA" id="ARBA00022806"/>
    </source>
</evidence>
<evidence type="ECO:0000313" key="14">
    <source>
        <dbReference type="Proteomes" id="UP000054560"/>
    </source>
</evidence>
<evidence type="ECO:0000256" key="1">
    <source>
        <dbReference type="ARBA" id="ARBA00004123"/>
    </source>
</evidence>
<dbReference type="InterPro" id="IPR014893">
    <property type="entry name" value="Ku_PK_bind"/>
</dbReference>
<evidence type="ECO:0000256" key="5">
    <source>
        <dbReference type="ARBA" id="ARBA00022801"/>
    </source>
</evidence>
<accession>A0A0L0FRU7</accession>
<comment type="subcellular location">
    <subcellularLocation>
        <location evidence="1">Nucleus</location>
    </subcellularLocation>
</comment>
<dbReference type="eggNOG" id="KOG2326">
    <property type="taxonomic scope" value="Eukaryota"/>
</dbReference>
<keyword evidence="8" id="KW-0238">DNA-binding</keyword>
<dbReference type="InterPro" id="IPR005161">
    <property type="entry name" value="Ku_N"/>
</dbReference>
<dbReference type="InterPro" id="IPR036494">
    <property type="entry name" value="Ku_C_sf"/>
</dbReference>
<evidence type="ECO:0000256" key="2">
    <source>
        <dbReference type="ARBA" id="ARBA00007726"/>
    </source>
</evidence>
<organism evidence="13 14">
    <name type="scientific">Sphaeroforma arctica JP610</name>
    <dbReference type="NCBI Taxonomy" id="667725"/>
    <lineage>
        <taxon>Eukaryota</taxon>
        <taxon>Ichthyosporea</taxon>
        <taxon>Ichthyophonida</taxon>
        <taxon>Sphaeroforma</taxon>
    </lineage>
</organism>
<dbReference type="SUPFAM" id="SSF101420">
    <property type="entry name" value="C-terminal domain of Ku80"/>
    <property type="match status" value="1"/>
</dbReference>
<dbReference type="GO" id="GO:0003690">
    <property type="term" value="F:double-stranded DNA binding"/>
    <property type="evidence" value="ECO:0007669"/>
    <property type="project" value="TreeGrafter"/>
</dbReference>
<dbReference type="GO" id="GO:0003684">
    <property type="term" value="F:damaged DNA binding"/>
    <property type="evidence" value="ECO:0007669"/>
    <property type="project" value="InterPro"/>
</dbReference>
<comment type="similarity">
    <text evidence="2">Belongs to the ku80 family.</text>
</comment>
<dbReference type="Pfam" id="PF02735">
    <property type="entry name" value="Ku"/>
    <property type="match status" value="1"/>
</dbReference>
<feature type="domain" description="Ku" evidence="12">
    <location>
        <begin position="232"/>
        <end position="369"/>
    </location>
</feature>
<dbReference type="SMART" id="SM00559">
    <property type="entry name" value="Ku78"/>
    <property type="match status" value="1"/>
</dbReference>
<evidence type="ECO:0000256" key="7">
    <source>
        <dbReference type="ARBA" id="ARBA00022840"/>
    </source>
</evidence>
<dbReference type="Gene3D" id="2.40.290.10">
    <property type="match status" value="1"/>
</dbReference>
<dbReference type="GO" id="GO:0004386">
    <property type="term" value="F:helicase activity"/>
    <property type="evidence" value="ECO:0007669"/>
    <property type="project" value="UniProtKB-KW"/>
</dbReference>
<dbReference type="PANTHER" id="PTHR12604">
    <property type="entry name" value="KU AUTOANTIGEN DNA HELICASE"/>
    <property type="match status" value="1"/>
</dbReference>
<keyword evidence="11" id="KW-0539">Nucleus</keyword>
<dbReference type="InterPro" id="IPR016194">
    <property type="entry name" value="SPOC-like_C_dom_sf"/>
</dbReference>
<evidence type="ECO:0000259" key="12">
    <source>
        <dbReference type="SMART" id="SM00559"/>
    </source>
</evidence>
<dbReference type="GO" id="GO:0006310">
    <property type="term" value="P:DNA recombination"/>
    <property type="evidence" value="ECO:0007669"/>
    <property type="project" value="UniProtKB-KW"/>
</dbReference>
<keyword evidence="5" id="KW-0378">Hydrolase</keyword>
<dbReference type="SUPFAM" id="SSF100939">
    <property type="entry name" value="SPOC domain-like"/>
    <property type="match status" value="1"/>
</dbReference>
<dbReference type="Pfam" id="PF03731">
    <property type="entry name" value="Ku_N"/>
    <property type="match status" value="1"/>
</dbReference>
<sequence length="670" mass="75786">MNICMQRELMKPDFKLVQMLKEDIEMGCEYSADWFDGLIVSIKHLDVVIAKKKFNKVIWVLTNDVNTPNGIEDDELESVMNKIKDADMRVNFVGLKVDEDDNGDYVPIEGDGETEDELRAMEQVCRIANASHGVIMEFPWAFDKLREEGYKRTKSNPIFKGKLDIGNDFALPVQMLSRVKETLKPSYKQSSVYKPEPTSNGTLKLELDSGDMPMASSLNEVKRTTEYTDVDGKKIDKTRLQTSYRYGAETVHVPDYSDPLIQYKTEQSMKLICFTPKNNIPPSLLMGDTYELQPPQGDVDAYRALTAMIRGTEQAGKVGIVRTVMKDNKDVALGVLRPHVRETYATFLYNRLPFADDMRQFNLPSLQNTKTPPTRDQAETIDNLIDSMDLMEADRDLDGDPREAYQSKNTLNPALQYYHSVVFETKADNLARMAPLESFLEPVSRKIDDRSADERVGRLIADNFELKAAEKSKSRVRSSFNAFKKTPIDAAEEDALENGPDIPMGADTESSILRIAGDRVTQVGTISPVSDFKMMMTQTEDLKLRDAALVQIKEVIQDLVARSMGEEHLVVPLDCVRTLRETCVKNVDAASFNDWIKEYKDEIDDPQSHGYSFWHLLVENRLSLITQDETNNTADPSAIEADKFLGAKTVKEVAPAEQDSDLDDMMDDFE</sequence>
<dbReference type="InterPro" id="IPR006164">
    <property type="entry name" value="DNA_bd_Ku70/Ku80"/>
</dbReference>
<dbReference type="GO" id="GO:0016787">
    <property type="term" value="F:hydrolase activity"/>
    <property type="evidence" value="ECO:0007669"/>
    <property type="project" value="UniProtKB-KW"/>
</dbReference>
<dbReference type="Gene3D" id="1.10.1600.10">
    <property type="match status" value="1"/>
</dbReference>
<keyword evidence="10" id="KW-0234">DNA repair</keyword>
<dbReference type="GO" id="GO:0006303">
    <property type="term" value="P:double-strand break repair via nonhomologous end joining"/>
    <property type="evidence" value="ECO:0007669"/>
    <property type="project" value="InterPro"/>
</dbReference>
<evidence type="ECO:0000256" key="3">
    <source>
        <dbReference type="ARBA" id="ARBA00022741"/>
    </source>
</evidence>
<evidence type="ECO:0000256" key="4">
    <source>
        <dbReference type="ARBA" id="ARBA00022763"/>
    </source>
</evidence>
<dbReference type="Pfam" id="PF08785">
    <property type="entry name" value="Ku_PK_bind"/>
    <property type="match status" value="1"/>
</dbReference>
<keyword evidence="7" id="KW-0067">ATP-binding</keyword>
<evidence type="ECO:0000256" key="8">
    <source>
        <dbReference type="ARBA" id="ARBA00023125"/>
    </source>
</evidence>
<dbReference type="InterPro" id="IPR024193">
    <property type="entry name" value="Ku80"/>
</dbReference>
<dbReference type="AlphaFoldDB" id="A0A0L0FRU7"/>
<dbReference type="SUPFAM" id="SSF53300">
    <property type="entry name" value="vWA-like"/>
    <property type="match status" value="1"/>
</dbReference>
<dbReference type="Proteomes" id="UP000054560">
    <property type="component" value="Unassembled WGS sequence"/>
</dbReference>